<dbReference type="EMBL" id="LN649231">
    <property type="protein sequence ID" value="CEI69056.1"/>
    <property type="molecule type" value="Genomic_DNA"/>
</dbReference>
<dbReference type="Proteomes" id="UP000245910">
    <property type="component" value="Chromosome III"/>
</dbReference>
<accession>A0A2L2TWW7</accession>
<proteinExistence type="predicted"/>
<protein>
    <submittedName>
        <fullName evidence="1">Uncharacterized protein</fullName>
    </submittedName>
</protein>
<sequence length="105" mass="12069">MLRYPSDTKQVTTTSTFLRFTSNCMKLKIKLGLLLLTVPDRRQGLGFCKQPFPCLTLSTLRHSRTAYSDNFIDYIGQLSEFYGVDTDYCISVVIRLCHDTTINFN</sequence>
<evidence type="ECO:0000313" key="1">
    <source>
        <dbReference type="EMBL" id="CEI69056.1"/>
    </source>
</evidence>
<name>A0A2L2TWW7_9HYPO</name>
<reference evidence="2" key="1">
    <citation type="submission" date="2014-10" db="EMBL/GenBank/DDBJ databases">
        <authorList>
            <person name="King R."/>
        </authorList>
    </citation>
    <scope>NUCLEOTIDE SEQUENCE [LARGE SCALE GENOMIC DNA]</scope>
    <source>
        <strain evidence="2">A3/5</strain>
    </source>
</reference>
<evidence type="ECO:0000313" key="2">
    <source>
        <dbReference type="Proteomes" id="UP000245910"/>
    </source>
</evidence>
<dbReference type="AlphaFoldDB" id="A0A2L2TWW7"/>
<keyword evidence="2" id="KW-1185">Reference proteome</keyword>
<organism evidence="1 2">
    <name type="scientific">Fusarium venenatum</name>
    <dbReference type="NCBI Taxonomy" id="56646"/>
    <lineage>
        <taxon>Eukaryota</taxon>
        <taxon>Fungi</taxon>
        <taxon>Dikarya</taxon>
        <taxon>Ascomycota</taxon>
        <taxon>Pezizomycotina</taxon>
        <taxon>Sordariomycetes</taxon>
        <taxon>Hypocreomycetidae</taxon>
        <taxon>Hypocreales</taxon>
        <taxon>Nectriaceae</taxon>
        <taxon>Fusarium</taxon>
    </lineage>
</organism>